<dbReference type="AlphaFoldDB" id="A0A7H8QER5"/>
<reference evidence="2" key="2">
    <citation type="submission" date="2020-06" db="EMBL/GenBank/DDBJ databases">
        <title>Isolation of Planomicrobium glaciei.</title>
        <authorList>
            <person name="Malisova L."/>
            <person name="Safrankova R."/>
            <person name="Jakubu V."/>
            <person name="Spanelova P."/>
        </authorList>
    </citation>
    <scope>NUCLEOTIDE SEQUENCE [LARGE SCALE GENOMIC DNA]</scope>
    <source>
        <strain evidence="2">NRL-ATB46093</strain>
    </source>
</reference>
<dbReference type="Gene3D" id="3.40.50.150">
    <property type="entry name" value="Vaccinia Virus protein VP39"/>
    <property type="match status" value="1"/>
</dbReference>
<accession>A0A7H8QER5</accession>
<dbReference type="PANTHER" id="PTHR43861:SF1">
    <property type="entry name" value="TRANS-ACONITATE 2-METHYLTRANSFERASE"/>
    <property type="match status" value="1"/>
</dbReference>
<name>A0A7H8QER5_9BACL</name>
<protein>
    <submittedName>
        <fullName evidence="1">Methyltransferase domain-containing protein</fullName>
    </submittedName>
</protein>
<proteinExistence type="predicted"/>
<dbReference type="Proteomes" id="UP000509222">
    <property type="component" value="Chromosome"/>
</dbReference>
<evidence type="ECO:0000313" key="1">
    <source>
        <dbReference type="EMBL" id="QKX52494.1"/>
    </source>
</evidence>
<sequence>MEFKGSSVYNQTDFLSNYLKSRGRQESPNNAIEKPIIFELLGDVNGKRILDLGCGDAAFGRELMAVGAASYEGVEGSEAMALLAKKSLKQTSGTLFKGTMEEYSFPKERFDVVTSRFAIHYIDDVEKLFAKVHASLKEQGHFLFSVQHPLTTSSFASKQAGERRENWLVDDYFIEGERKEPWINKIVVKHHRTIETYFTALTKAGFKVTALREGEPNRQLFNSEDEYQRRRRIPVMLVFSCEK</sequence>
<dbReference type="EMBL" id="CP051177">
    <property type="protein sequence ID" value="QKX52494.1"/>
    <property type="molecule type" value="Genomic_DNA"/>
</dbReference>
<dbReference type="PANTHER" id="PTHR43861">
    <property type="entry name" value="TRANS-ACONITATE 2-METHYLTRANSFERASE-RELATED"/>
    <property type="match status" value="1"/>
</dbReference>
<dbReference type="RefSeq" id="WP_176295090.1">
    <property type="nucleotide sequence ID" value="NZ_CP051177.1"/>
</dbReference>
<dbReference type="SUPFAM" id="SSF53335">
    <property type="entry name" value="S-adenosyl-L-methionine-dependent methyltransferases"/>
    <property type="match status" value="1"/>
</dbReference>
<gene>
    <name evidence="1" type="ORF">HF394_18970</name>
</gene>
<dbReference type="Pfam" id="PF13489">
    <property type="entry name" value="Methyltransf_23"/>
    <property type="match status" value="1"/>
</dbReference>
<keyword evidence="2" id="KW-1185">Reference proteome</keyword>
<dbReference type="InterPro" id="IPR029063">
    <property type="entry name" value="SAM-dependent_MTases_sf"/>
</dbReference>
<dbReference type="GO" id="GO:0008168">
    <property type="term" value="F:methyltransferase activity"/>
    <property type="evidence" value="ECO:0007669"/>
    <property type="project" value="UniProtKB-KW"/>
</dbReference>
<dbReference type="CDD" id="cd02440">
    <property type="entry name" value="AdoMet_MTases"/>
    <property type="match status" value="1"/>
</dbReference>
<evidence type="ECO:0000313" key="2">
    <source>
        <dbReference type="Proteomes" id="UP000509222"/>
    </source>
</evidence>
<keyword evidence="1" id="KW-0489">Methyltransferase</keyword>
<organism evidence="1 2">
    <name type="scientific">Planococcus glaciei</name>
    <dbReference type="NCBI Taxonomy" id="459472"/>
    <lineage>
        <taxon>Bacteria</taxon>
        <taxon>Bacillati</taxon>
        <taxon>Bacillota</taxon>
        <taxon>Bacilli</taxon>
        <taxon>Bacillales</taxon>
        <taxon>Caryophanaceae</taxon>
        <taxon>Planococcus</taxon>
    </lineage>
</organism>
<reference evidence="1 2" key="1">
    <citation type="submission" date="2020-04" db="EMBL/GenBank/DDBJ databases">
        <authorList>
            <person name="Pajer P."/>
            <person name="Broz P."/>
        </authorList>
    </citation>
    <scope>NUCLEOTIDE SEQUENCE [LARGE SCALE GENOMIC DNA]</scope>
    <source>
        <strain evidence="2">NRL-ATB46093</strain>
    </source>
</reference>
<dbReference type="GO" id="GO:0032259">
    <property type="term" value="P:methylation"/>
    <property type="evidence" value="ECO:0007669"/>
    <property type="project" value="UniProtKB-KW"/>
</dbReference>
<keyword evidence="1" id="KW-0808">Transferase</keyword>